<dbReference type="InterPro" id="IPR003172">
    <property type="entry name" value="ML_dom"/>
</dbReference>
<sequence length="321" mass="35339">MSRIFILTFVLFATLFAVNAAPLALEKRDIQIQPCPGLPPDVVGLDVTVTPDPVVPGTEETFDIKGTMKKDIVTGDFLSIAFIDNVVKQPIGDPLVVDICSLPGATCPTKAGTAFSTTQKYTAPKELPTSYAIKIGIGHHVQPPNVELIACEIALVQNDQDKNIECPYCGETLPNLLPSKVSEYLNDISTGTKSARTIVEQYEFCLVHKLSNRITELKSDLLKIIKGQRHSEFRVDAVKRIQEIGKSKVGHPLLYQINYFESFQPGYYGPKGLEYLVQVLVPETAIRLIAEDLGGIPLDMAKNVMNDSVEFGFYVHKDSNT</sequence>
<reference evidence="12 13" key="1">
    <citation type="submission" date="2017-10" db="EMBL/GenBank/DDBJ databases">
        <title>Extensive intraspecific genome diversity in a model arbuscular mycorrhizal fungus.</title>
        <authorList>
            <person name="Chen E.C.H."/>
            <person name="Morin E."/>
            <person name="Baudet D."/>
            <person name="Noel J."/>
            <person name="Ndikumana S."/>
            <person name="Charron P."/>
            <person name="St-Onge C."/>
            <person name="Giorgi J."/>
            <person name="Grigoriev I.V."/>
            <person name="Roux C."/>
            <person name="Martin F.M."/>
            <person name="Corradi N."/>
        </authorList>
    </citation>
    <scope>NUCLEOTIDE SEQUENCE [LARGE SCALE GENOMIC DNA]</scope>
    <source>
        <strain evidence="12 13">A1</strain>
    </source>
</reference>
<dbReference type="AlphaFoldDB" id="A0A2N0RZ16"/>
<dbReference type="InterPro" id="IPR014756">
    <property type="entry name" value="Ig_E-set"/>
</dbReference>
<dbReference type="SUPFAM" id="SSF81296">
    <property type="entry name" value="E set domains"/>
    <property type="match status" value="1"/>
</dbReference>
<evidence type="ECO:0000313" key="13">
    <source>
        <dbReference type="Proteomes" id="UP000232688"/>
    </source>
</evidence>
<evidence type="ECO:0000259" key="11">
    <source>
        <dbReference type="SMART" id="SM01312"/>
    </source>
</evidence>
<comment type="function">
    <text evidence="1">May be involved in a process influencing telomere capping.</text>
</comment>
<dbReference type="SMART" id="SM01312">
    <property type="entry name" value="RTC4"/>
    <property type="match status" value="1"/>
</dbReference>
<comment type="similarity">
    <text evidence="4">Belongs to the RTC4 family.</text>
</comment>
<feature type="domain" description="MD-2-related lipid-recognition" evidence="10">
    <location>
        <begin position="32"/>
        <end position="156"/>
    </location>
</feature>
<evidence type="ECO:0000259" key="10">
    <source>
        <dbReference type="SMART" id="SM00737"/>
    </source>
</evidence>
<comment type="caution">
    <text evidence="12">The sequence shown here is derived from an EMBL/GenBank/DDBJ whole genome shotgun (WGS) entry which is preliminary data.</text>
</comment>
<dbReference type="InterPro" id="IPR028094">
    <property type="entry name" value="RTC4_C"/>
</dbReference>
<evidence type="ECO:0000256" key="1">
    <source>
        <dbReference type="ARBA" id="ARBA00002738"/>
    </source>
</evidence>
<evidence type="ECO:0000256" key="3">
    <source>
        <dbReference type="ARBA" id="ARBA00004496"/>
    </source>
</evidence>
<dbReference type="SMART" id="SM00737">
    <property type="entry name" value="ML"/>
    <property type="match status" value="1"/>
</dbReference>
<dbReference type="Pfam" id="PF02221">
    <property type="entry name" value="E1_DerP2_DerF2"/>
    <property type="match status" value="1"/>
</dbReference>
<comment type="subcellular location">
    <subcellularLocation>
        <location evidence="3">Cytoplasm</location>
    </subcellularLocation>
    <subcellularLocation>
        <location evidence="2">Nucleus</location>
    </subcellularLocation>
</comment>
<evidence type="ECO:0000256" key="4">
    <source>
        <dbReference type="ARBA" id="ARBA00009461"/>
    </source>
</evidence>
<protein>
    <recommendedName>
        <fullName evidence="6">Phosphatidylglycerol/phosphatidylinositol transfer protein</fullName>
    </recommendedName>
    <alternativeName>
        <fullName evidence="5">Restriction of telomere capping protein 4</fullName>
    </alternativeName>
</protein>
<dbReference type="GO" id="GO:0005737">
    <property type="term" value="C:cytoplasm"/>
    <property type="evidence" value="ECO:0007669"/>
    <property type="project" value="UniProtKB-SubCell"/>
</dbReference>
<feature type="domain" description="Restriction of telomere capping protein 4 C-terminal" evidence="11">
    <location>
        <begin position="224"/>
        <end position="318"/>
    </location>
</feature>
<reference evidence="12 13" key="2">
    <citation type="submission" date="2017-10" db="EMBL/GenBank/DDBJ databases">
        <title>Genome analyses suggest a sexual origin of heterokaryosis in a supposedly ancient asexual fungus.</title>
        <authorList>
            <person name="Corradi N."/>
            <person name="Sedzielewska K."/>
            <person name="Noel J."/>
            <person name="Charron P."/>
            <person name="Farinelli L."/>
            <person name="Marton T."/>
            <person name="Kruger M."/>
            <person name="Pelin A."/>
            <person name="Brachmann A."/>
            <person name="Corradi N."/>
        </authorList>
    </citation>
    <scope>NUCLEOTIDE SEQUENCE [LARGE SCALE GENOMIC DNA]</scope>
    <source>
        <strain evidence="12 13">A1</strain>
    </source>
</reference>
<dbReference type="Pfam" id="PF14474">
    <property type="entry name" value="RTC4"/>
    <property type="match status" value="1"/>
</dbReference>
<evidence type="ECO:0000313" key="12">
    <source>
        <dbReference type="EMBL" id="PKC68530.1"/>
    </source>
</evidence>
<keyword evidence="8" id="KW-0539">Nucleus</keyword>
<feature type="signal peptide" evidence="9">
    <location>
        <begin position="1"/>
        <end position="20"/>
    </location>
</feature>
<dbReference type="VEuPathDB" id="FungiDB:FUN_005431"/>
<dbReference type="VEuPathDB" id="FungiDB:RhiirFUN_005117"/>
<evidence type="ECO:0000256" key="5">
    <source>
        <dbReference type="ARBA" id="ARBA00015162"/>
    </source>
</evidence>
<evidence type="ECO:0000256" key="6">
    <source>
        <dbReference type="ARBA" id="ARBA00016056"/>
    </source>
</evidence>
<keyword evidence="7" id="KW-0963">Cytoplasm</keyword>
<organism evidence="12 13">
    <name type="scientific">Rhizophagus irregularis</name>
    <dbReference type="NCBI Taxonomy" id="588596"/>
    <lineage>
        <taxon>Eukaryota</taxon>
        <taxon>Fungi</taxon>
        <taxon>Fungi incertae sedis</taxon>
        <taxon>Mucoromycota</taxon>
        <taxon>Glomeromycotina</taxon>
        <taxon>Glomeromycetes</taxon>
        <taxon>Glomerales</taxon>
        <taxon>Glomeraceae</taxon>
        <taxon>Rhizophagus</taxon>
    </lineage>
</organism>
<evidence type="ECO:0000256" key="2">
    <source>
        <dbReference type="ARBA" id="ARBA00004123"/>
    </source>
</evidence>
<dbReference type="EMBL" id="LLXH01000326">
    <property type="protein sequence ID" value="PKC68530.1"/>
    <property type="molecule type" value="Genomic_DNA"/>
</dbReference>
<dbReference type="InterPro" id="IPR039024">
    <property type="entry name" value="RTC4"/>
</dbReference>
<dbReference type="VEuPathDB" id="FungiDB:RhiirA1_534118"/>
<accession>A0A2N0RZ16</accession>
<dbReference type="Gene3D" id="2.60.40.770">
    <property type="match status" value="1"/>
</dbReference>
<keyword evidence="9" id="KW-0732">Signal</keyword>
<evidence type="ECO:0000256" key="9">
    <source>
        <dbReference type="SAM" id="SignalP"/>
    </source>
</evidence>
<evidence type="ECO:0000256" key="7">
    <source>
        <dbReference type="ARBA" id="ARBA00022490"/>
    </source>
</evidence>
<feature type="chain" id="PRO_5014677308" description="Phosphatidylglycerol/phosphatidylinositol transfer protein" evidence="9">
    <location>
        <begin position="21"/>
        <end position="321"/>
    </location>
</feature>
<dbReference type="PANTHER" id="PTHR41391">
    <property type="entry name" value="RESTRICTION OF TELOMERE CAPPING PROTEIN 4"/>
    <property type="match status" value="1"/>
</dbReference>
<evidence type="ECO:0000256" key="8">
    <source>
        <dbReference type="ARBA" id="ARBA00023242"/>
    </source>
</evidence>
<dbReference type="Proteomes" id="UP000232688">
    <property type="component" value="Unassembled WGS sequence"/>
</dbReference>
<name>A0A2N0RZ16_9GLOM</name>
<proteinExistence type="inferred from homology"/>
<dbReference type="PANTHER" id="PTHR41391:SF1">
    <property type="entry name" value="RESTRICTION OF TELOMERE CAPPING PROTEIN 4"/>
    <property type="match status" value="1"/>
</dbReference>
<gene>
    <name evidence="12" type="ORF">RhiirA1_534118</name>
</gene>
<dbReference type="GO" id="GO:0005634">
    <property type="term" value="C:nucleus"/>
    <property type="evidence" value="ECO:0007669"/>
    <property type="project" value="UniProtKB-SubCell"/>
</dbReference>